<proteinExistence type="inferred from homology"/>
<evidence type="ECO:0000256" key="4">
    <source>
        <dbReference type="ARBA" id="ARBA00023219"/>
    </source>
</evidence>
<keyword evidence="5" id="KW-0175">Coiled coil</keyword>
<keyword evidence="2" id="KW-1188">Viral release from host cell</keyword>
<dbReference type="KEGG" id="vg:11464165"/>
<dbReference type="Proteomes" id="UP000113968">
    <property type="component" value="Segment"/>
</dbReference>
<protein>
    <submittedName>
        <fullName evidence="7">Capsid portal protein</fullName>
    </submittedName>
</protein>
<evidence type="ECO:0000256" key="1">
    <source>
        <dbReference type="ARBA" id="ARBA00022562"/>
    </source>
</evidence>
<accession>G8XUG8</accession>
<dbReference type="InterPro" id="IPR002660">
    <property type="entry name" value="Herpes_Portal"/>
</dbReference>
<dbReference type="GO" id="GO:0044423">
    <property type="term" value="C:virion component"/>
    <property type="evidence" value="ECO:0007669"/>
    <property type="project" value="UniProtKB-KW"/>
</dbReference>
<evidence type="ECO:0000313" key="8">
    <source>
        <dbReference type="Proteomes" id="UP000113968"/>
    </source>
</evidence>
<evidence type="ECO:0000256" key="6">
    <source>
        <dbReference type="SAM" id="MobiDB-lite"/>
    </source>
</evidence>
<gene>
    <name evidence="7" type="primary">UL104</name>
</gene>
<organism evidence="7 8">
    <name type="scientific">Aotine betaherpesvirus 1</name>
    <dbReference type="NCBI Taxonomy" id="50290"/>
    <lineage>
        <taxon>Viruses</taxon>
        <taxon>Duplodnaviria</taxon>
        <taxon>Heunggongvirae</taxon>
        <taxon>Peploviricota</taxon>
        <taxon>Herviviricetes</taxon>
        <taxon>Herpesvirales</taxon>
        <taxon>Orthoherpesviridae</taxon>
        <taxon>Betaherpesvirinae</taxon>
        <taxon>Cytomegalovirus</taxon>
        <taxon>Cytomegalovirus aotinebeta1</taxon>
    </lineage>
</organism>
<evidence type="ECO:0000313" key="7">
    <source>
        <dbReference type="EMBL" id="AEV80798.1"/>
    </source>
</evidence>
<keyword evidence="1" id="KW-1048">Host nucleus</keyword>
<dbReference type="OrthoDB" id="2470at10239"/>
<sequence length="667" mass="76018">MDLYHWGGRSSGSKRQPANDLTWSTIRSILAADERLRISESSYLRERNALSASSVPIIDIFPTSRTLSYVKFLHGFVGNCRGKSIHQILRDPCVLRKQLLYGLSKTIFNTVTVKQVADEWRKHAQMFPYRAVNPEDLDHYLELWATSVAQSVRTGVLGAIRDILYRYADDDNYGLYIDWWVTLGLIPLQMIKQSPRDEQEQEQFVRAAVHKATDTHPLALELLDRNLPLLLRVVRSLCSVSVANSADVYIYKRGEPGRIEAKLKQRSLEVKIMAEPLAYERNRLLYTTPVAHLYEEIIRYDSLCRHQKVCQLLNTFPVKAITASRHEMNCKKIIDMMERHDKAGDAKKAIMKFLLNVSDSKSRIGIEDSVESFLQDLTPSLVDQNRLLPSRATQTGGTSNAGSSGASAAAERDIRDLFKKQMIKCLEEQIQSQVDEIQDLRLINQSWEQHVRELKSLLSRQEQQHRTSVTLMPDAELNHLSIIDAVKKAQEVSFCPFSVDDNRSVANSFFSQFVPHTEQLESLLSDLWLNEYFRTFRLRRTVTAQGAEEAILYSNYTVERVVVPYLFSILSLSSLEPIPEAYIDLSFSEILAAAYDESKLTQYVQFVCNREKARQEHVEKWLARPTPTLSGSVPQRATARPENGGADDPRRAGGPLRGQRYGLLHAT</sequence>
<evidence type="ECO:0000256" key="3">
    <source>
        <dbReference type="ARBA" id="ARBA00022844"/>
    </source>
</evidence>
<dbReference type="RefSeq" id="YP_004940119.1">
    <property type="nucleotide sequence ID" value="NC_016447.1"/>
</dbReference>
<evidence type="ECO:0000256" key="5">
    <source>
        <dbReference type="SAM" id="Coils"/>
    </source>
</evidence>
<dbReference type="GeneID" id="11464165"/>
<feature type="region of interest" description="Disordered" evidence="6">
    <location>
        <begin position="626"/>
        <end position="658"/>
    </location>
</feature>
<keyword evidence="4" id="KW-0231">Viral genome packaging</keyword>
<feature type="coiled-coil region" evidence="5">
    <location>
        <begin position="423"/>
        <end position="464"/>
    </location>
</feature>
<keyword evidence="8" id="KW-1185">Reference proteome</keyword>
<evidence type="ECO:0000256" key="2">
    <source>
        <dbReference type="ARBA" id="ARBA00022612"/>
    </source>
</evidence>
<dbReference type="GO" id="GO:0051276">
    <property type="term" value="P:chromosome organization"/>
    <property type="evidence" value="ECO:0007669"/>
    <property type="project" value="InterPro"/>
</dbReference>
<dbReference type="Pfam" id="PF01763">
    <property type="entry name" value="Herpes_UL6"/>
    <property type="match status" value="1"/>
</dbReference>
<reference evidence="7" key="1">
    <citation type="submission" date="2011-12" db="EMBL/GenBank/DDBJ databases">
        <title>Comparative genomics of primate cytomegaloviruses.</title>
        <authorList>
            <person name="Davison A.J."/>
            <person name="Holton M."/>
            <person name="Dolan A."/>
            <person name="Dargan D.J."/>
            <person name="Gatherer D."/>
            <person name="Hayward G.S."/>
        </authorList>
    </citation>
    <scope>NUCLEOTIDE SEQUENCE [LARGE SCALE GENOMIC DNA]</scope>
    <source>
        <strain evidence="7">S34E</strain>
    </source>
</reference>
<dbReference type="HAMAP" id="MF_04012">
    <property type="entry name" value="HSV_PORTL"/>
    <property type="match status" value="1"/>
</dbReference>
<dbReference type="EMBL" id="FJ483970">
    <property type="protein sequence ID" value="AEV80798.1"/>
    <property type="molecule type" value="Genomic_DNA"/>
</dbReference>
<keyword evidence="3" id="KW-0946">Virion</keyword>
<name>G8XUG8_9BETA</name>